<reference evidence="2 3" key="1">
    <citation type="submission" date="2019-03" db="EMBL/GenBank/DDBJ databases">
        <title>Genomic Encyclopedia of Type Strains, Phase IV (KMG-IV): sequencing the most valuable type-strain genomes for metagenomic binning, comparative biology and taxonomic classification.</title>
        <authorList>
            <person name="Goeker M."/>
        </authorList>
    </citation>
    <scope>NUCLEOTIDE SEQUENCE [LARGE SCALE GENOMIC DNA]</scope>
    <source>
        <strain evidence="2 3">DSM 2781</strain>
    </source>
</reference>
<proteinExistence type="predicted"/>
<organism evidence="2 3">
    <name type="scientific">Rhodovulum adriaticum</name>
    <name type="common">Rhodopseudomonas adriatica</name>
    <dbReference type="NCBI Taxonomy" id="35804"/>
    <lineage>
        <taxon>Bacteria</taxon>
        <taxon>Pseudomonadati</taxon>
        <taxon>Pseudomonadota</taxon>
        <taxon>Alphaproteobacteria</taxon>
        <taxon>Rhodobacterales</taxon>
        <taxon>Paracoccaceae</taxon>
        <taxon>Rhodovulum</taxon>
    </lineage>
</organism>
<dbReference type="InterPro" id="IPR025495">
    <property type="entry name" value="DUF4386"/>
</dbReference>
<keyword evidence="1" id="KW-1133">Transmembrane helix</keyword>
<dbReference type="RefSeq" id="WP_132604888.1">
    <property type="nucleotide sequence ID" value="NZ_NRRP01000017.1"/>
</dbReference>
<gene>
    <name evidence="2" type="ORF">EV656_11186</name>
</gene>
<keyword evidence="1" id="KW-0812">Transmembrane</keyword>
<dbReference type="EMBL" id="SLXL01000011">
    <property type="protein sequence ID" value="TCP21434.1"/>
    <property type="molecule type" value="Genomic_DNA"/>
</dbReference>
<accession>A0A4R2NJX2</accession>
<name>A0A4R2NJX2_RHOAD</name>
<evidence type="ECO:0000313" key="2">
    <source>
        <dbReference type="EMBL" id="TCP21434.1"/>
    </source>
</evidence>
<comment type="caution">
    <text evidence="2">The sequence shown here is derived from an EMBL/GenBank/DDBJ whole genome shotgun (WGS) entry which is preliminary data.</text>
</comment>
<protein>
    <submittedName>
        <fullName evidence="2">Uncharacterized protein DUF4386</fullName>
    </submittedName>
</protein>
<feature type="transmembrane region" description="Helical" evidence="1">
    <location>
        <begin position="189"/>
        <end position="210"/>
    </location>
</feature>
<dbReference type="Pfam" id="PF14329">
    <property type="entry name" value="DUF4386"/>
    <property type="match status" value="1"/>
</dbReference>
<feature type="transmembrane region" description="Helical" evidence="1">
    <location>
        <begin position="55"/>
        <end position="78"/>
    </location>
</feature>
<feature type="transmembrane region" description="Helical" evidence="1">
    <location>
        <begin position="90"/>
        <end position="114"/>
    </location>
</feature>
<evidence type="ECO:0000313" key="3">
    <source>
        <dbReference type="Proteomes" id="UP000295733"/>
    </source>
</evidence>
<keyword evidence="1" id="KW-0472">Membrane</keyword>
<dbReference type="OrthoDB" id="5421633at2"/>
<sequence>MTQPRALARLGGFYYLTIILCGLGAELFVRGALIVPGAAADTAAHILAAPGLFRLGFALDLTMVLADIALAVVFFVLLRPAGETLALGAMVLRLMQAGVLAVNLMAYYAALLALQRGQGPDMALFLLDLHRHGYDLALVFFGAQCVVLGVLLIRAAWFPTALGVLSIAAGGVYLTGSATLFLAPGVNAVIQPLYAVPVAAELTLCLYLLIRGLNTARWPATV</sequence>
<evidence type="ECO:0000256" key="1">
    <source>
        <dbReference type="SAM" id="Phobius"/>
    </source>
</evidence>
<keyword evidence="3" id="KW-1185">Reference proteome</keyword>
<feature type="transmembrane region" description="Helical" evidence="1">
    <location>
        <begin position="12"/>
        <end position="35"/>
    </location>
</feature>
<feature type="transmembrane region" description="Helical" evidence="1">
    <location>
        <begin position="134"/>
        <end position="153"/>
    </location>
</feature>
<feature type="transmembrane region" description="Helical" evidence="1">
    <location>
        <begin position="160"/>
        <end position="183"/>
    </location>
</feature>
<dbReference type="AlphaFoldDB" id="A0A4R2NJX2"/>
<dbReference type="Proteomes" id="UP000295733">
    <property type="component" value="Unassembled WGS sequence"/>
</dbReference>